<dbReference type="EMBL" id="BMOU01000001">
    <property type="protein sequence ID" value="GGN84436.1"/>
    <property type="molecule type" value="Genomic_DNA"/>
</dbReference>
<comment type="caution">
    <text evidence="2">The sequence shown here is derived from an EMBL/GenBank/DDBJ whole genome shotgun (WGS) entry which is preliminary data.</text>
</comment>
<evidence type="ECO:0000313" key="3">
    <source>
        <dbReference type="Proteomes" id="UP000605784"/>
    </source>
</evidence>
<dbReference type="Proteomes" id="UP000605784">
    <property type="component" value="Unassembled WGS sequence"/>
</dbReference>
<dbReference type="AlphaFoldDB" id="A0A830GES1"/>
<evidence type="ECO:0000256" key="1">
    <source>
        <dbReference type="SAM" id="Coils"/>
    </source>
</evidence>
<gene>
    <name evidence="2" type="ORF">GCM10009030_00070</name>
</gene>
<protein>
    <submittedName>
        <fullName evidence="2">Uncharacterized protein</fullName>
    </submittedName>
</protein>
<reference evidence="2" key="2">
    <citation type="submission" date="2020-09" db="EMBL/GenBank/DDBJ databases">
        <authorList>
            <person name="Sun Q."/>
            <person name="Ohkuma M."/>
        </authorList>
    </citation>
    <scope>NUCLEOTIDE SEQUENCE</scope>
    <source>
        <strain evidence="2">JCM 17820</strain>
    </source>
</reference>
<dbReference type="RefSeq" id="WP_188993380.1">
    <property type="nucleotide sequence ID" value="NZ_BMOU01000001.1"/>
</dbReference>
<proteinExistence type="predicted"/>
<keyword evidence="1" id="KW-0175">Coiled coil</keyword>
<feature type="coiled-coil region" evidence="1">
    <location>
        <begin position="44"/>
        <end position="71"/>
    </location>
</feature>
<accession>A0A830GES1</accession>
<name>A0A830GES1_9EURY</name>
<sequence length="71" mass="7784">MPSDATPLSDLECREQALSNVRDAVAALQQVPAPALDAEKHDLLQEADDNLRSLERALTNEVDQLRESNDA</sequence>
<evidence type="ECO:0000313" key="2">
    <source>
        <dbReference type="EMBL" id="GGN84436.1"/>
    </source>
</evidence>
<reference evidence="2" key="1">
    <citation type="journal article" date="2014" name="Int. J. Syst. Evol. Microbiol.">
        <title>Complete genome sequence of Corynebacterium casei LMG S-19264T (=DSM 44701T), isolated from a smear-ripened cheese.</title>
        <authorList>
            <consortium name="US DOE Joint Genome Institute (JGI-PGF)"/>
            <person name="Walter F."/>
            <person name="Albersmeier A."/>
            <person name="Kalinowski J."/>
            <person name="Ruckert C."/>
        </authorList>
    </citation>
    <scope>NUCLEOTIDE SEQUENCE</scope>
    <source>
        <strain evidence="2">JCM 17820</strain>
    </source>
</reference>
<organism evidence="2 3">
    <name type="scientific">Haloarcula pellucida</name>
    <dbReference type="NCBI Taxonomy" id="1427151"/>
    <lineage>
        <taxon>Archaea</taxon>
        <taxon>Methanobacteriati</taxon>
        <taxon>Methanobacteriota</taxon>
        <taxon>Stenosarchaea group</taxon>
        <taxon>Halobacteria</taxon>
        <taxon>Halobacteriales</taxon>
        <taxon>Haloarculaceae</taxon>
        <taxon>Haloarcula</taxon>
    </lineage>
</organism>
<keyword evidence="3" id="KW-1185">Reference proteome</keyword>